<accession>A0A2G9SD65</accession>
<keyword evidence="2" id="KW-1185">Reference proteome</keyword>
<dbReference type="EMBL" id="KV925235">
    <property type="protein sequence ID" value="PIO37453.1"/>
    <property type="molecule type" value="Genomic_DNA"/>
</dbReference>
<reference evidence="2" key="1">
    <citation type="journal article" date="2017" name="Nat. Commun.">
        <title>The North American bullfrog draft genome provides insight into hormonal regulation of long noncoding RNA.</title>
        <authorList>
            <person name="Hammond S.A."/>
            <person name="Warren R.L."/>
            <person name="Vandervalk B.P."/>
            <person name="Kucuk E."/>
            <person name="Khan H."/>
            <person name="Gibb E.A."/>
            <person name="Pandoh P."/>
            <person name="Kirk H."/>
            <person name="Zhao Y."/>
            <person name="Jones M."/>
            <person name="Mungall A.J."/>
            <person name="Coope R."/>
            <person name="Pleasance S."/>
            <person name="Moore R.A."/>
            <person name="Holt R.A."/>
            <person name="Round J.M."/>
            <person name="Ohora S."/>
            <person name="Walle B.V."/>
            <person name="Veldhoen N."/>
            <person name="Helbing C.C."/>
            <person name="Birol I."/>
        </authorList>
    </citation>
    <scope>NUCLEOTIDE SEQUENCE [LARGE SCALE GENOMIC DNA]</scope>
</reference>
<dbReference type="AlphaFoldDB" id="A0A2G9SD65"/>
<protein>
    <submittedName>
        <fullName evidence="1">Uncharacterized protein</fullName>
    </submittedName>
</protein>
<evidence type="ECO:0000313" key="1">
    <source>
        <dbReference type="EMBL" id="PIO37453.1"/>
    </source>
</evidence>
<sequence length="130" mass="14035">MNNLQSSTPVGLSSQATIHVLPTAQTTVNITQRPGTQTATRASAPRAPHMVYTTTTLPTIPVQTPVRNTVMQNQNLRQMTPQAGGVSVRMPQTAAYVVNNGVPMGSAPQLTVHHRPPQGYTAAYRRIGHW</sequence>
<organism evidence="1 2">
    <name type="scientific">Aquarana catesbeiana</name>
    <name type="common">American bullfrog</name>
    <name type="synonym">Rana catesbeiana</name>
    <dbReference type="NCBI Taxonomy" id="8400"/>
    <lineage>
        <taxon>Eukaryota</taxon>
        <taxon>Metazoa</taxon>
        <taxon>Chordata</taxon>
        <taxon>Craniata</taxon>
        <taxon>Vertebrata</taxon>
        <taxon>Euteleostomi</taxon>
        <taxon>Amphibia</taxon>
        <taxon>Batrachia</taxon>
        <taxon>Anura</taxon>
        <taxon>Neobatrachia</taxon>
        <taxon>Ranoidea</taxon>
        <taxon>Ranidae</taxon>
        <taxon>Aquarana</taxon>
    </lineage>
</organism>
<evidence type="ECO:0000313" key="2">
    <source>
        <dbReference type="Proteomes" id="UP000228934"/>
    </source>
</evidence>
<proteinExistence type="predicted"/>
<dbReference type="OrthoDB" id="2434995at2759"/>
<dbReference type="Proteomes" id="UP000228934">
    <property type="component" value="Unassembled WGS sequence"/>
</dbReference>
<name>A0A2G9SD65_AQUCT</name>
<gene>
    <name evidence="1" type="ORF">AB205_0083790</name>
</gene>